<reference evidence="1 2" key="1">
    <citation type="submission" date="2019-03" db="EMBL/GenBank/DDBJ databases">
        <title>San Antonio Military Medical Center submission to MRSN (WRAIR), pending publication.</title>
        <authorList>
            <person name="Blyth D.M."/>
            <person name="Mccarthy S.L."/>
            <person name="Schall S.E."/>
            <person name="Stam J.A."/>
            <person name="Ong A.C."/>
            <person name="Mcgann P.T."/>
        </authorList>
    </citation>
    <scope>NUCLEOTIDE SEQUENCE [LARGE SCALE GENOMIC DNA]</scope>
    <source>
        <strain evidence="1 2">MRSN571793</strain>
    </source>
</reference>
<evidence type="ECO:0000313" key="2">
    <source>
        <dbReference type="Proteomes" id="UP000297861"/>
    </source>
</evidence>
<accession>A0A4Y8KVS8</accession>
<keyword evidence="2" id="KW-1185">Reference proteome</keyword>
<gene>
    <name evidence="1" type="ORF">E2605_19005</name>
</gene>
<dbReference type="AlphaFoldDB" id="A0A4Y8KVS8"/>
<comment type="caution">
    <text evidence="1">The sequence shown here is derived from an EMBL/GenBank/DDBJ whole genome shotgun (WGS) entry which is preliminary data.</text>
</comment>
<name>A0A4Y8KVS8_9BACT</name>
<sequence>MPRIITSLVVLLIFNTLNAQIDYNKIEYKELSPCQIDIDTDSVFIIHKRYATIYLRQSDIKEYIDQNKRTWSNRFSNITGLLNIKKPQYIITDWWYDYDDEYRKKKFGDIDYKNQDWYYFRELYYVVADLIHDGKFMITKKGENKPILKGLCIKKKDGFYGTEYLEFLLPNGKSFWNIVTVLGE</sequence>
<dbReference type="Proteomes" id="UP000297861">
    <property type="component" value="Unassembled WGS sequence"/>
</dbReference>
<proteinExistence type="predicted"/>
<evidence type="ECO:0000313" key="1">
    <source>
        <dbReference type="EMBL" id="TFD91928.1"/>
    </source>
</evidence>
<protein>
    <submittedName>
        <fullName evidence="1">Uncharacterized protein</fullName>
    </submittedName>
</protein>
<dbReference type="EMBL" id="SOML01000019">
    <property type="protein sequence ID" value="TFD91928.1"/>
    <property type="molecule type" value="Genomic_DNA"/>
</dbReference>
<organism evidence="1 2">
    <name type="scientific">Dysgonomonas capnocytophagoides</name>
    <dbReference type="NCBI Taxonomy" id="45254"/>
    <lineage>
        <taxon>Bacteria</taxon>
        <taxon>Pseudomonadati</taxon>
        <taxon>Bacteroidota</taxon>
        <taxon>Bacteroidia</taxon>
        <taxon>Bacteroidales</taxon>
        <taxon>Dysgonomonadaceae</taxon>
        <taxon>Dysgonomonas</taxon>
    </lineage>
</organism>
<dbReference type="OrthoDB" id="851066at2"/>
<dbReference type="RefSeq" id="WP_134437603.1">
    <property type="nucleotide sequence ID" value="NZ_SOML01000019.1"/>
</dbReference>